<reference evidence="2" key="1">
    <citation type="journal article" date="2022" name="Plant J.">
        <title>Strategies of tolerance reflected in two North American maple genomes.</title>
        <authorList>
            <person name="McEvoy S.L."/>
            <person name="Sezen U.U."/>
            <person name="Trouern-Trend A."/>
            <person name="McMahon S.M."/>
            <person name="Schaberg P.G."/>
            <person name="Yang J."/>
            <person name="Wegrzyn J.L."/>
            <person name="Swenson N.G."/>
        </authorList>
    </citation>
    <scope>NUCLEOTIDE SEQUENCE</scope>
    <source>
        <strain evidence="2">NS2018</strain>
    </source>
</reference>
<feature type="region of interest" description="Disordered" evidence="1">
    <location>
        <begin position="1"/>
        <end position="30"/>
    </location>
</feature>
<keyword evidence="3" id="KW-1185">Reference proteome</keyword>
<sequence length="192" mass="21524">MGPSTGPIVMEVERKASEEGEMRDKGEEKVDISLRKENKAGVGLGGVYSKEVHELYGNLSGENVMCTQEDTLVVGSNDLNGVVYNSGLNDGLVKEVEQDEKMEDEEGRKAEEIGTSKAWKWDYINRLEVREMQQRKSWEKGVQLELQSMMMPPNGLSHVQPRWGTGHAQVVRPTSGFSTHGISHYIKMIQSR</sequence>
<dbReference type="EMBL" id="JAUESC010000384">
    <property type="protein sequence ID" value="KAK0583473.1"/>
    <property type="molecule type" value="Genomic_DNA"/>
</dbReference>
<name>A0AA39S1C6_ACESA</name>
<feature type="compositionally biased region" description="Basic and acidic residues" evidence="1">
    <location>
        <begin position="11"/>
        <end position="30"/>
    </location>
</feature>
<evidence type="ECO:0000313" key="3">
    <source>
        <dbReference type="Proteomes" id="UP001168877"/>
    </source>
</evidence>
<evidence type="ECO:0000313" key="2">
    <source>
        <dbReference type="EMBL" id="KAK0583473.1"/>
    </source>
</evidence>
<evidence type="ECO:0000256" key="1">
    <source>
        <dbReference type="SAM" id="MobiDB-lite"/>
    </source>
</evidence>
<comment type="caution">
    <text evidence="2">The sequence shown here is derived from an EMBL/GenBank/DDBJ whole genome shotgun (WGS) entry which is preliminary data.</text>
</comment>
<reference evidence="2" key="2">
    <citation type="submission" date="2023-06" db="EMBL/GenBank/DDBJ databases">
        <authorList>
            <person name="Swenson N.G."/>
            <person name="Wegrzyn J.L."/>
            <person name="Mcevoy S.L."/>
        </authorList>
    </citation>
    <scope>NUCLEOTIDE SEQUENCE</scope>
    <source>
        <strain evidence="2">NS2018</strain>
        <tissue evidence="2">Leaf</tissue>
    </source>
</reference>
<organism evidence="2 3">
    <name type="scientific">Acer saccharum</name>
    <name type="common">Sugar maple</name>
    <dbReference type="NCBI Taxonomy" id="4024"/>
    <lineage>
        <taxon>Eukaryota</taxon>
        <taxon>Viridiplantae</taxon>
        <taxon>Streptophyta</taxon>
        <taxon>Embryophyta</taxon>
        <taxon>Tracheophyta</taxon>
        <taxon>Spermatophyta</taxon>
        <taxon>Magnoliopsida</taxon>
        <taxon>eudicotyledons</taxon>
        <taxon>Gunneridae</taxon>
        <taxon>Pentapetalae</taxon>
        <taxon>rosids</taxon>
        <taxon>malvids</taxon>
        <taxon>Sapindales</taxon>
        <taxon>Sapindaceae</taxon>
        <taxon>Hippocastanoideae</taxon>
        <taxon>Acereae</taxon>
        <taxon>Acer</taxon>
    </lineage>
</organism>
<protein>
    <submittedName>
        <fullName evidence="2">Uncharacterized protein</fullName>
    </submittedName>
</protein>
<accession>A0AA39S1C6</accession>
<dbReference type="AlphaFoldDB" id="A0AA39S1C6"/>
<proteinExistence type="predicted"/>
<dbReference type="Proteomes" id="UP001168877">
    <property type="component" value="Unassembled WGS sequence"/>
</dbReference>
<gene>
    <name evidence="2" type="ORF">LWI29_037344</name>
</gene>